<dbReference type="Proteomes" id="UP001597085">
    <property type="component" value="Unassembled WGS sequence"/>
</dbReference>
<protein>
    <submittedName>
        <fullName evidence="3">Divalent-cation tolerance protein CutA</fullName>
    </submittedName>
</protein>
<evidence type="ECO:0000256" key="2">
    <source>
        <dbReference type="ARBA" id="ARBA00022490"/>
    </source>
</evidence>
<sequence length="101" mass="11478">MPTVYITAPRDAASDLAAFLIEEKLAACVNVVDCDSYYRWDGEVFEGDEEAILFAKTTADRYPKLRERLEAEHPNDVPCVERFDEADVLDSYAAWVEAEVR</sequence>
<dbReference type="PANTHER" id="PTHR23419">
    <property type="entry name" value="DIVALENT CATION TOLERANCE CUTA-RELATED"/>
    <property type="match status" value="1"/>
</dbReference>
<comment type="similarity">
    <text evidence="1">Belongs to the CutA family.</text>
</comment>
<evidence type="ECO:0000313" key="3">
    <source>
        <dbReference type="EMBL" id="MFD1600735.1"/>
    </source>
</evidence>
<proteinExistence type="inferred from homology"/>
<dbReference type="EMBL" id="JBHUDK010000017">
    <property type="protein sequence ID" value="MFD1600735.1"/>
    <property type="molecule type" value="Genomic_DNA"/>
</dbReference>
<dbReference type="InterPro" id="IPR004323">
    <property type="entry name" value="Ion_tolerance_CutA"/>
</dbReference>
<keyword evidence="4" id="KW-1185">Reference proteome</keyword>
<dbReference type="PANTHER" id="PTHR23419:SF8">
    <property type="entry name" value="FI09726P"/>
    <property type="match status" value="1"/>
</dbReference>
<dbReference type="AlphaFoldDB" id="A0ABD6CUG8"/>
<keyword evidence="2" id="KW-0963">Cytoplasm</keyword>
<dbReference type="InterPro" id="IPR011322">
    <property type="entry name" value="N-reg_PII-like_a/b"/>
</dbReference>
<evidence type="ECO:0000256" key="1">
    <source>
        <dbReference type="ARBA" id="ARBA00010169"/>
    </source>
</evidence>
<gene>
    <name evidence="3" type="primary">cutA</name>
    <name evidence="3" type="ORF">ACFSBX_17525</name>
</gene>
<dbReference type="SUPFAM" id="SSF54913">
    <property type="entry name" value="GlnB-like"/>
    <property type="match status" value="1"/>
</dbReference>
<dbReference type="Gene3D" id="3.30.70.120">
    <property type="match status" value="1"/>
</dbReference>
<organism evidence="3 4">
    <name type="scientific">Halobellus rarus</name>
    <dbReference type="NCBI Taxonomy" id="1126237"/>
    <lineage>
        <taxon>Archaea</taxon>
        <taxon>Methanobacteriati</taxon>
        <taxon>Methanobacteriota</taxon>
        <taxon>Stenosarchaea group</taxon>
        <taxon>Halobacteria</taxon>
        <taxon>Halobacteriales</taxon>
        <taxon>Haloferacaceae</taxon>
        <taxon>Halobellus</taxon>
    </lineage>
</organism>
<accession>A0ABD6CUG8</accession>
<dbReference type="InterPro" id="IPR015867">
    <property type="entry name" value="N-reg_PII/ATP_PRibTrfase_C"/>
</dbReference>
<dbReference type="Pfam" id="PF03091">
    <property type="entry name" value="CutA1"/>
    <property type="match status" value="1"/>
</dbReference>
<reference evidence="3 4" key="1">
    <citation type="journal article" date="2019" name="Int. J. Syst. Evol. Microbiol.">
        <title>The Global Catalogue of Microorganisms (GCM) 10K type strain sequencing project: providing services to taxonomists for standard genome sequencing and annotation.</title>
        <authorList>
            <consortium name="The Broad Institute Genomics Platform"/>
            <consortium name="The Broad Institute Genome Sequencing Center for Infectious Disease"/>
            <person name="Wu L."/>
            <person name="Ma J."/>
        </authorList>
    </citation>
    <scope>NUCLEOTIDE SEQUENCE [LARGE SCALE GENOMIC DNA]</scope>
    <source>
        <strain evidence="3 4">CGMCC 1.12121</strain>
    </source>
</reference>
<dbReference type="RefSeq" id="WP_256420265.1">
    <property type="nucleotide sequence ID" value="NZ_JANHDI010000002.1"/>
</dbReference>
<evidence type="ECO:0000313" key="4">
    <source>
        <dbReference type="Proteomes" id="UP001597085"/>
    </source>
</evidence>
<name>A0ABD6CUG8_9EURY</name>
<comment type="caution">
    <text evidence="3">The sequence shown here is derived from an EMBL/GenBank/DDBJ whole genome shotgun (WGS) entry which is preliminary data.</text>
</comment>